<reference evidence="1 2" key="1">
    <citation type="submission" date="2020-03" db="EMBL/GenBank/DDBJ databases">
        <authorList>
            <person name="Skorynina A."/>
            <person name="Kazantseva O."/>
            <person name="Baycher S."/>
            <person name="Piligrimova E."/>
            <person name="Kuliabin V."/>
            <person name="Shadrin A."/>
        </authorList>
    </citation>
    <scope>NUCLEOTIDE SEQUENCE [LARGE SCALE GENOMIC DNA]</scope>
</reference>
<dbReference type="Proteomes" id="UP000503405">
    <property type="component" value="Segment"/>
</dbReference>
<sequence length="38" mass="4582">MIKFIKRLFGKETKQEIYIRKINSVCQLADELNLKIQK</sequence>
<dbReference type="EMBL" id="MT254578">
    <property type="protein sequence ID" value="QIW89689.1"/>
    <property type="molecule type" value="Genomic_DNA"/>
</dbReference>
<proteinExistence type="predicted"/>
<protein>
    <submittedName>
        <fullName evidence="1">Uncharacterized protein</fullName>
    </submittedName>
</protein>
<keyword evidence="2" id="KW-1185">Reference proteome</keyword>
<accession>A0A6H0X5V3</accession>
<organism evidence="1 2">
    <name type="scientific">Bacillus phage Izhevsk</name>
    <dbReference type="NCBI Taxonomy" id="2724322"/>
    <lineage>
        <taxon>Viruses</taxon>
        <taxon>Duplodnaviria</taxon>
        <taxon>Heunggongvirae</taxon>
        <taxon>Uroviricota</taxon>
        <taxon>Caudoviricetes</taxon>
        <taxon>Joanripponvirinae</taxon>
        <taxon>Tsamsavirus</taxon>
        <taxon>Tsamsavirus izhevsk</taxon>
    </lineage>
</organism>
<name>A0A6H0X5V3_9CAUD</name>
<evidence type="ECO:0000313" key="2">
    <source>
        <dbReference type="Proteomes" id="UP000503405"/>
    </source>
</evidence>
<gene>
    <name evidence="1" type="ORF">Izhevsk_7</name>
</gene>
<evidence type="ECO:0000313" key="1">
    <source>
        <dbReference type="EMBL" id="QIW89689.1"/>
    </source>
</evidence>